<feature type="compositionally biased region" description="Polar residues" evidence="3">
    <location>
        <begin position="66"/>
        <end position="77"/>
    </location>
</feature>
<feature type="region of interest" description="Disordered" evidence="3">
    <location>
        <begin position="236"/>
        <end position="323"/>
    </location>
</feature>
<sequence length="371" mass="39403">MDRPSSNFTSTTAAVSIEPGASSSTIDDRSSFRDAARGGSSSSLPSASPPPSRHHQRHAPSHARTRSISSLTGSIASRKSRYAEPGSSEVDAERPSLSAAPQSPPIPFKGSRSLRLSSRRQSGTSDAWSEDLVFGEPQLSAVDDTETRRLRPAWTFDAAHAYLPEPALTARSSFSDIQQKRLSGNSLYSLASARGVVNSSPSAYGSDSGGPLRSVPSFMSSGKGVASAPSEAGVSSASATISSGSQPGQSAAPGQHHLTPRDPHAQPLDLMRRNQRADSNMRSQPDRSRSRAKRRFSSSTAASSHSPSSERGPHHREKEEAKPAPWGVIGICALDIKARSKPSRNILNRLIANREFDVVVFGDKVILDEGS</sequence>
<evidence type="ECO:0000256" key="2">
    <source>
        <dbReference type="ARBA" id="ARBA00034629"/>
    </source>
</evidence>
<feature type="compositionally biased region" description="Basic and acidic residues" evidence="3">
    <location>
        <begin position="259"/>
        <end position="276"/>
    </location>
</feature>
<dbReference type="InterPro" id="IPR040557">
    <property type="entry name" value="VIP1_N"/>
</dbReference>
<evidence type="ECO:0000313" key="6">
    <source>
        <dbReference type="Proteomes" id="UP000237481"/>
    </source>
</evidence>
<feature type="compositionally biased region" description="Low complexity" evidence="3">
    <location>
        <begin position="236"/>
        <end position="245"/>
    </location>
</feature>
<dbReference type="Gene3D" id="3.40.50.11950">
    <property type="match status" value="1"/>
</dbReference>
<keyword evidence="5" id="KW-0418">Kinase</keyword>
<dbReference type="Proteomes" id="UP000237481">
    <property type="component" value="Unassembled WGS sequence"/>
</dbReference>
<dbReference type="AlphaFoldDB" id="A0A2S4L1K2"/>
<evidence type="ECO:0000256" key="3">
    <source>
        <dbReference type="SAM" id="MobiDB-lite"/>
    </source>
</evidence>
<gene>
    <name evidence="5" type="ORF">TPAR_03494</name>
</gene>
<dbReference type="InterPro" id="IPR037446">
    <property type="entry name" value="His_Pase_VIP1"/>
</dbReference>
<dbReference type="GO" id="GO:0033857">
    <property type="term" value="F:5-diphosphoinositol pentakisphosphate 1-kinase activity"/>
    <property type="evidence" value="ECO:0007669"/>
    <property type="project" value="TreeGrafter"/>
</dbReference>
<feature type="compositionally biased region" description="Low complexity" evidence="3">
    <location>
        <begin position="297"/>
        <end position="310"/>
    </location>
</feature>
<feature type="domain" description="VIP1 N-terminal" evidence="4">
    <location>
        <begin position="329"/>
        <end position="369"/>
    </location>
</feature>
<comment type="catalytic activity">
    <reaction evidence="1">
        <text>5-diphospho-1D-myo-inositol 1,2,3,4,6-pentakisphosphate + ATP + H(+) = 1,5-bis(diphospho)-1D-myo-inositol 2,3,4,6-tetrakisphosphate + ADP</text>
        <dbReference type="Rhea" id="RHEA:10276"/>
        <dbReference type="ChEBI" id="CHEBI:15378"/>
        <dbReference type="ChEBI" id="CHEBI:30616"/>
        <dbReference type="ChEBI" id="CHEBI:58628"/>
        <dbReference type="ChEBI" id="CHEBI:77983"/>
        <dbReference type="ChEBI" id="CHEBI:456216"/>
        <dbReference type="EC" id="2.7.4.24"/>
    </reaction>
    <physiologicalReaction direction="left-to-right" evidence="1">
        <dbReference type="Rhea" id="RHEA:10277"/>
    </physiologicalReaction>
</comment>
<dbReference type="OrthoDB" id="18042at2759"/>
<organism evidence="5 6">
    <name type="scientific">Tolypocladium paradoxum</name>
    <dbReference type="NCBI Taxonomy" id="94208"/>
    <lineage>
        <taxon>Eukaryota</taxon>
        <taxon>Fungi</taxon>
        <taxon>Dikarya</taxon>
        <taxon>Ascomycota</taxon>
        <taxon>Pezizomycotina</taxon>
        <taxon>Sordariomycetes</taxon>
        <taxon>Hypocreomycetidae</taxon>
        <taxon>Hypocreales</taxon>
        <taxon>Ophiocordycipitaceae</taxon>
        <taxon>Tolypocladium</taxon>
    </lineage>
</organism>
<evidence type="ECO:0000259" key="4">
    <source>
        <dbReference type="Pfam" id="PF18086"/>
    </source>
</evidence>
<evidence type="ECO:0000313" key="5">
    <source>
        <dbReference type="EMBL" id="POR36312.1"/>
    </source>
</evidence>
<feature type="compositionally biased region" description="Polar residues" evidence="3">
    <location>
        <begin position="1"/>
        <end position="14"/>
    </location>
</feature>
<dbReference type="GO" id="GO:0005829">
    <property type="term" value="C:cytosol"/>
    <property type="evidence" value="ECO:0007669"/>
    <property type="project" value="TreeGrafter"/>
</dbReference>
<feature type="compositionally biased region" description="Low complexity" evidence="3">
    <location>
        <begin position="37"/>
        <end position="46"/>
    </location>
</feature>
<comment type="catalytic activity">
    <reaction evidence="2">
        <text>1D-myo-inositol hexakisphosphate + ATP = 1-diphospho-1D-myo-inositol 2,3,4,5,6-pentakisphosphate + ADP</text>
        <dbReference type="Rhea" id="RHEA:37459"/>
        <dbReference type="ChEBI" id="CHEBI:30616"/>
        <dbReference type="ChEBI" id="CHEBI:58130"/>
        <dbReference type="ChEBI" id="CHEBI:74946"/>
        <dbReference type="ChEBI" id="CHEBI:456216"/>
        <dbReference type="EC" id="2.7.4.24"/>
    </reaction>
    <physiologicalReaction direction="left-to-right" evidence="2">
        <dbReference type="Rhea" id="RHEA:37460"/>
    </physiologicalReaction>
</comment>
<dbReference type="PANTHER" id="PTHR12750">
    <property type="entry name" value="DIPHOSPHOINOSITOL PENTAKISPHOSPHATE KINASE"/>
    <property type="match status" value="1"/>
</dbReference>
<dbReference type="Pfam" id="PF18086">
    <property type="entry name" value="PPIP5K2_N"/>
    <property type="match status" value="1"/>
</dbReference>
<dbReference type="PANTHER" id="PTHR12750:SF9">
    <property type="entry name" value="INOSITOL HEXAKISPHOSPHATE AND DIPHOSPHOINOSITOL-PENTAKISPHOSPHATE KINASE"/>
    <property type="match status" value="1"/>
</dbReference>
<proteinExistence type="predicted"/>
<feature type="compositionally biased region" description="Low complexity" evidence="3">
    <location>
        <begin position="111"/>
        <end position="120"/>
    </location>
</feature>
<dbReference type="GO" id="GO:0000828">
    <property type="term" value="F:inositol hexakisphosphate kinase activity"/>
    <property type="evidence" value="ECO:0007669"/>
    <property type="project" value="TreeGrafter"/>
</dbReference>
<dbReference type="GO" id="GO:0006020">
    <property type="term" value="P:inositol metabolic process"/>
    <property type="evidence" value="ECO:0007669"/>
    <property type="project" value="TreeGrafter"/>
</dbReference>
<feature type="compositionally biased region" description="Basic and acidic residues" evidence="3">
    <location>
        <begin position="26"/>
        <end position="36"/>
    </location>
</feature>
<evidence type="ECO:0000256" key="1">
    <source>
        <dbReference type="ARBA" id="ARBA00033696"/>
    </source>
</evidence>
<keyword evidence="6" id="KW-1185">Reference proteome</keyword>
<dbReference type="GO" id="GO:0032958">
    <property type="term" value="P:inositol phosphate biosynthetic process"/>
    <property type="evidence" value="ECO:0007669"/>
    <property type="project" value="TreeGrafter"/>
</dbReference>
<protein>
    <submittedName>
        <fullName evidence="5">Inositol hexakisphosphate and diphosphoinositol-pentakisphosphate kinase</fullName>
    </submittedName>
</protein>
<comment type="caution">
    <text evidence="5">The sequence shown here is derived from an EMBL/GenBank/DDBJ whole genome shotgun (WGS) entry which is preliminary data.</text>
</comment>
<feature type="compositionally biased region" description="Basic residues" evidence="3">
    <location>
        <begin position="52"/>
        <end position="65"/>
    </location>
</feature>
<dbReference type="STRING" id="94208.A0A2S4L1K2"/>
<dbReference type="EMBL" id="PKSG01000341">
    <property type="protein sequence ID" value="POR36312.1"/>
    <property type="molecule type" value="Genomic_DNA"/>
</dbReference>
<reference evidence="5 6" key="1">
    <citation type="submission" date="2018-01" db="EMBL/GenBank/DDBJ databases">
        <title>Harnessing the power of phylogenomics to disentangle the directionality and signatures of interkingdom host jumping in the parasitic fungal genus Tolypocladium.</title>
        <authorList>
            <person name="Quandt C.A."/>
            <person name="Patterson W."/>
            <person name="Spatafora J.W."/>
        </authorList>
    </citation>
    <scope>NUCLEOTIDE SEQUENCE [LARGE SCALE GENOMIC DNA]</scope>
    <source>
        <strain evidence="5 6">NRBC 100945</strain>
    </source>
</reference>
<name>A0A2S4L1K2_9HYPO</name>
<accession>A0A2S4L1K2</accession>
<feature type="region of interest" description="Disordered" evidence="3">
    <location>
        <begin position="1"/>
        <end position="129"/>
    </location>
</feature>
<keyword evidence="5" id="KW-0808">Transferase</keyword>